<comment type="caution">
    <text evidence="7">The sequence shown here is derived from an EMBL/GenBank/DDBJ whole genome shotgun (WGS) entry which is preliminary data.</text>
</comment>
<evidence type="ECO:0000256" key="2">
    <source>
        <dbReference type="ARBA" id="ARBA00022723"/>
    </source>
</evidence>
<dbReference type="GO" id="GO:0008270">
    <property type="term" value="F:zinc ion binding"/>
    <property type="evidence" value="ECO:0007669"/>
    <property type="project" value="InterPro"/>
</dbReference>
<keyword evidence="4" id="KW-0804">Transcription</keyword>
<evidence type="ECO:0000259" key="6">
    <source>
        <dbReference type="PROSITE" id="PS50048"/>
    </source>
</evidence>
<reference evidence="7 8" key="1">
    <citation type="journal article" date="2018" name="G3 (Bethesda)">
        <title>Phylogenetic and Phylogenomic Definition of Rhizopus Species.</title>
        <authorList>
            <person name="Gryganskyi A.P."/>
            <person name="Golan J."/>
            <person name="Dolatabadi S."/>
            <person name="Mondo S."/>
            <person name="Robb S."/>
            <person name="Idnurm A."/>
            <person name="Muszewska A."/>
            <person name="Steczkiewicz K."/>
            <person name="Masonjones S."/>
            <person name="Liao H.L."/>
            <person name="Gajdeczka M.T."/>
            <person name="Anike F."/>
            <person name="Vuek A."/>
            <person name="Anishchenko I.M."/>
            <person name="Voigt K."/>
            <person name="de Hoog G.S."/>
            <person name="Smith M.E."/>
            <person name="Heitman J."/>
            <person name="Vilgalys R."/>
            <person name="Stajich J.E."/>
        </authorList>
    </citation>
    <scope>NUCLEOTIDE SEQUENCE [LARGE SCALE GENOMIC DNA]</scope>
    <source>
        <strain evidence="7 8">CBS 357.93</strain>
    </source>
</reference>
<dbReference type="STRING" id="86630.A0A367JMQ7"/>
<dbReference type="Proteomes" id="UP000252139">
    <property type="component" value="Unassembled WGS sequence"/>
</dbReference>
<dbReference type="EMBL" id="PJQL01001000">
    <property type="protein sequence ID" value="RCH91240.1"/>
    <property type="molecule type" value="Genomic_DNA"/>
</dbReference>
<evidence type="ECO:0000256" key="4">
    <source>
        <dbReference type="ARBA" id="ARBA00023163"/>
    </source>
</evidence>
<keyword evidence="5" id="KW-0539">Nucleus</keyword>
<evidence type="ECO:0000313" key="8">
    <source>
        <dbReference type="Proteomes" id="UP000252139"/>
    </source>
</evidence>
<dbReference type="OrthoDB" id="39175at2759"/>
<dbReference type="SMART" id="SM00066">
    <property type="entry name" value="GAL4"/>
    <property type="match status" value="2"/>
</dbReference>
<evidence type="ECO:0000256" key="1">
    <source>
        <dbReference type="ARBA" id="ARBA00004123"/>
    </source>
</evidence>
<proteinExistence type="predicted"/>
<dbReference type="PROSITE" id="PS50048">
    <property type="entry name" value="ZN2_CY6_FUNGAL_2"/>
    <property type="match status" value="1"/>
</dbReference>
<comment type="subcellular location">
    <subcellularLocation>
        <location evidence="1">Nucleus</location>
    </subcellularLocation>
</comment>
<gene>
    <name evidence="7" type="ORF">CU097_010687</name>
</gene>
<dbReference type="CDD" id="cd00067">
    <property type="entry name" value="GAL4"/>
    <property type="match status" value="1"/>
</dbReference>
<dbReference type="Pfam" id="PF04082">
    <property type="entry name" value="Fungal_trans"/>
    <property type="match status" value="1"/>
</dbReference>
<dbReference type="InterPro" id="IPR007219">
    <property type="entry name" value="XnlR_reg_dom"/>
</dbReference>
<organism evidence="7 8">
    <name type="scientific">Rhizopus azygosporus</name>
    <name type="common">Rhizopus microsporus var. azygosporus</name>
    <dbReference type="NCBI Taxonomy" id="86630"/>
    <lineage>
        <taxon>Eukaryota</taxon>
        <taxon>Fungi</taxon>
        <taxon>Fungi incertae sedis</taxon>
        <taxon>Mucoromycota</taxon>
        <taxon>Mucoromycotina</taxon>
        <taxon>Mucoromycetes</taxon>
        <taxon>Mucorales</taxon>
        <taxon>Mucorineae</taxon>
        <taxon>Rhizopodaceae</taxon>
        <taxon>Rhizopus</taxon>
    </lineage>
</organism>
<dbReference type="GO" id="GO:0003677">
    <property type="term" value="F:DNA binding"/>
    <property type="evidence" value="ECO:0007669"/>
    <property type="project" value="InterPro"/>
</dbReference>
<dbReference type="GO" id="GO:0006351">
    <property type="term" value="P:DNA-templated transcription"/>
    <property type="evidence" value="ECO:0007669"/>
    <property type="project" value="InterPro"/>
</dbReference>
<dbReference type="GO" id="GO:0005634">
    <property type="term" value="C:nucleus"/>
    <property type="evidence" value="ECO:0007669"/>
    <property type="project" value="UniProtKB-SubCell"/>
</dbReference>
<evidence type="ECO:0000256" key="5">
    <source>
        <dbReference type="ARBA" id="ARBA00023242"/>
    </source>
</evidence>
<feature type="domain" description="Zn(2)-C6 fungal-type" evidence="6">
    <location>
        <begin position="18"/>
        <end position="48"/>
    </location>
</feature>
<dbReference type="InterPro" id="IPR036864">
    <property type="entry name" value="Zn2-C6_fun-type_DNA-bd_sf"/>
</dbReference>
<keyword evidence="8" id="KW-1185">Reference proteome</keyword>
<dbReference type="CDD" id="cd12148">
    <property type="entry name" value="fungal_TF_MHR"/>
    <property type="match status" value="1"/>
</dbReference>
<dbReference type="SUPFAM" id="SSF57701">
    <property type="entry name" value="Zn2/Cys6 DNA-binding domain"/>
    <property type="match status" value="2"/>
</dbReference>
<keyword evidence="3" id="KW-0805">Transcription regulation</keyword>
<dbReference type="Gene3D" id="4.10.240.10">
    <property type="entry name" value="Zn(2)-C6 fungal-type DNA-binding domain"/>
    <property type="match status" value="2"/>
</dbReference>
<dbReference type="AlphaFoldDB" id="A0A367JMQ7"/>
<dbReference type="GO" id="GO:0000981">
    <property type="term" value="F:DNA-binding transcription factor activity, RNA polymerase II-specific"/>
    <property type="evidence" value="ECO:0007669"/>
    <property type="project" value="InterPro"/>
</dbReference>
<evidence type="ECO:0000313" key="7">
    <source>
        <dbReference type="EMBL" id="RCH91240.1"/>
    </source>
</evidence>
<accession>A0A367JMQ7</accession>
<dbReference type="PANTHER" id="PTHR47338:SF5">
    <property type="entry name" value="ZN(II)2CYS6 TRANSCRIPTION FACTOR (EUROFUNG)"/>
    <property type="match status" value="1"/>
</dbReference>
<dbReference type="Pfam" id="PF00172">
    <property type="entry name" value="Zn_clus"/>
    <property type="match status" value="1"/>
</dbReference>
<protein>
    <recommendedName>
        <fullName evidence="6">Zn(2)-C6 fungal-type domain-containing protein</fullName>
    </recommendedName>
</protein>
<dbReference type="PANTHER" id="PTHR47338">
    <property type="entry name" value="ZN(II)2CYS6 TRANSCRIPTION FACTOR (EUROFUNG)-RELATED"/>
    <property type="match status" value="1"/>
</dbReference>
<keyword evidence="2" id="KW-0479">Metal-binding</keyword>
<sequence>MAAIPKDSTSTRAKLGTACYRCRGFRHACDRAKPSCSRCQRRGIICTYPEAAPTLKKLQKATETLGDRIKKFGDLLKTTGEHNHFAKSSNNNKGISLQWLAQSRSTVAPSTETYASSVLSAESDTVASTSSFSVYPCLKCYKDLQPCDLTVPGCTRCSANGYECIYQKTEPKANHVSQVLNTMNKVMDQWQESIDKMAKDFAQKTRDFGQKVDQSFKKKPIQPFSWKITTTNKGLSVESNVNSFNDLSKLVDQFKKIMHISTPRDELPTAPKVLDETVTIPGYECLDDTSSIHTASTFSFSILNSAHPLMDHKGLVPIEVTQELTDSLVELYCNTPCCNAVRLPIINTTEFLARYHDPEKRPSQLLIYAVCASTARSAFQFHVWNRQQKEYNMGRDISMAYCLKGRELLAEVFDDEPTLDHCVAVFLLAYCHMQNGYTGVLYIYEWIAYNMARGLGLFDEHRQLSQQESMLAWCLYYYNTWYKVFQGDSCSSIQFQPRSPLPPLPPKPTTLECTPQDMVDYYIHTGWHYMIRSQILRQEVTSCLLSAQSSEKSNSVLTANLVALQSKLDAFYDSLTPEWKKLDINSKQTDECPDLYLLAKSCITNVHVDYHINKILLYQAFSPVDHFPTTSTSLQALHTCLNSAHTITIIINNLVSEQDNQCNVPFFGLVFANMVYIKLLSYPDDHPYRELARQSLIQSLDTLKRSKAYIYDIDMSTNLLHVMEQDAMQVL</sequence>
<evidence type="ECO:0000256" key="3">
    <source>
        <dbReference type="ARBA" id="ARBA00023015"/>
    </source>
</evidence>
<dbReference type="InterPro" id="IPR050815">
    <property type="entry name" value="TF_fung"/>
</dbReference>
<dbReference type="InterPro" id="IPR001138">
    <property type="entry name" value="Zn2Cys6_DnaBD"/>
</dbReference>
<dbReference type="PROSITE" id="PS00463">
    <property type="entry name" value="ZN2_CY6_FUNGAL_1"/>
    <property type="match status" value="1"/>
</dbReference>
<name>A0A367JMQ7_RHIAZ</name>